<evidence type="ECO:0000256" key="7">
    <source>
        <dbReference type="ARBA" id="ARBA00023242"/>
    </source>
</evidence>
<keyword evidence="6" id="KW-0804">Transcription</keyword>
<feature type="compositionally biased region" description="Low complexity" evidence="8">
    <location>
        <begin position="1006"/>
        <end position="1038"/>
    </location>
</feature>
<dbReference type="GO" id="GO:0006260">
    <property type="term" value="P:DNA replication"/>
    <property type="evidence" value="ECO:0007669"/>
    <property type="project" value="UniProtKB-KW"/>
</dbReference>
<accession>F1KTL6</accession>
<evidence type="ECO:0000256" key="6">
    <source>
        <dbReference type="ARBA" id="ARBA00023163"/>
    </source>
</evidence>
<dbReference type="Pfam" id="PF03165">
    <property type="entry name" value="MH1"/>
    <property type="match status" value="1"/>
</dbReference>
<organism evidence="10">
    <name type="scientific">Ascaris suum</name>
    <name type="common">Pig roundworm</name>
    <name type="synonym">Ascaris lumbricoides</name>
    <dbReference type="NCBI Taxonomy" id="6253"/>
    <lineage>
        <taxon>Eukaryota</taxon>
        <taxon>Metazoa</taxon>
        <taxon>Ecdysozoa</taxon>
        <taxon>Nematoda</taxon>
        <taxon>Chromadorea</taxon>
        <taxon>Rhabditida</taxon>
        <taxon>Spirurina</taxon>
        <taxon>Ascaridomorpha</taxon>
        <taxon>Ascaridoidea</taxon>
        <taxon>Ascarididae</taxon>
        <taxon>Ascaris</taxon>
    </lineage>
</organism>
<dbReference type="GO" id="GO:0045893">
    <property type="term" value="P:positive regulation of DNA-templated transcription"/>
    <property type="evidence" value="ECO:0007669"/>
    <property type="project" value="UniProtKB-ARBA"/>
</dbReference>
<dbReference type="GO" id="GO:0000978">
    <property type="term" value="F:RNA polymerase II cis-regulatory region sequence-specific DNA binding"/>
    <property type="evidence" value="ECO:0007669"/>
    <property type="project" value="TreeGrafter"/>
</dbReference>
<feature type="compositionally biased region" description="Polar residues" evidence="8">
    <location>
        <begin position="294"/>
        <end position="312"/>
    </location>
</feature>
<dbReference type="InterPro" id="IPR003619">
    <property type="entry name" value="MAD_homology1_Dwarfin-type"/>
</dbReference>
<feature type="compositionally biased region" description="Polar residues" evidence="8">
    <location>
        <begin position="993"/>
        <end position="1005"/>
    </location>
</feature>
<feature type="compositionally biased region" description="Low complexity" evidence="8">
    <location>
        <begin position="341"/>
        <end position="363"/>
    </location>
</feature>
<feature type="compositionally biased region" description="Low complexity" evidence="8">
    <location>
        <begin position="450"/>
        <end position="471"/>
    </location>
</feature>
<dbReference type="GO" id="GO:0000981">
    <property type="term" value="F:DNA-binding transcription factor activity, RNA polymerase II-specific"/>
    <property type="evidence" value="ECO:0007669"/>
    <property type="project" value="TreeGrafter"/>
</dbReference>
<feature type="compositionally biased region" description="Low complexity" evidence="8">
    <location>
        <begin position="940"/>
        <end position="949"/>
    </location>
</feature>
<keyword evidence="3" id="KW-0805">Transcription regulation</keyword>
<dbReference type="PANTHER" id="PTHR11492">
    <property type="entry name" value="NUCLEAR FACTOR I"/>
    <property type="match status" value="1"/>
</dbReference>
<feature type="region of interest" description="Disordered" evidence="8">
    <location>
        <begin position="448"/>
        <end position="573"/>
    </location>
</feature>
<feature type="region of interest" description="Disordered" evidence="8">
    <location>
        <begin position="933"/>
        <end position="954"/>
    </location>
</feature>
<evidence type="ECO:0000259" key="9">
    <source>
        <dbReference type="PROSITE" id="PS51080"/>
    </source>
</evidence>
<evidence type="ECO:0000256" key="1">
    <source>
        <dbReference type="ARBA" id="ARBA00004123"/>
    </source>
</evidence>
<comment type="subcellular location">
    <subcellularLocation>
        <location evidence="1">Nucleus</location>
    </subcellularLocation>
</comment>
<keyword evidence="2" id="KW-0235">DNA replication</keyword>
<feature type="region of interest" description="Disordered" evidence="8">
    <location>
        <begin position="262"/>
        <end position="324"/>
    </location>
</feature>
<evidence type="ECO:0000256" key="5">
    <source>
        <dbReference type="ARBA" id="ARBA00023159"/>
    </source>
</evidence>
<protein>
    <submittedName>
        <fullName evidence="10">Nuclear factor 1 C-type</fullName>
    </submittedName>
</protein>
<feature type="region of interest" description="Disordered" evidence="8">
    <location>
        <begin position="993"/>
        <end position="1038"/>
    </location>
</feature>
<dbReference type="PROSITE" id="PS51080">
    <property type="entry name" value="CTF_NFI_2"/>
    <property type="match status" value="1"/>
</dbReference>
<dbReference type="SMART" id="SM00523">
    <property type="entry name" value="DWA"/>
    <property type="match status" value="1"/>
</dbReference>
<keyword evidence="4" id="KW-0238">DNA-binding</keyword>
<dbReference type="InterPro" id="IPR019548">
    <property type="entry name" value="CTF/NFI_DNA-bd_N"/>
</dbReference>
<feature type="compositionally biased region" description="Polar residues" evidence="8">
    <location>
        <begin position="472"/>
        <end position="483"/>
    </location>
</feature>
<keyword evidence="7" id="KW-0539">Nucleus</keyword>
<dbReference type="InterPro" id="IPR000647">
    <property type="entry name" value="CTF/NFI"/>
</dbReference>
<dbReference type="InterPro" id="IPR020604">
    <property type="entry name" value="CTF/NFI_DNA-bd-dom"/>
</dbReference>
<feature type="compositionally biased region" description="Polar residues" evidence="8">
    <location>
        <begin position="494"/>
        <end position="521"/>
    </location>
</feature>
<evidence type="ECO:0000256" key="2">
    <source>
        <dbReference type="ARBA" id="ARBA00022705"/>
    </source>
</evidence>
<sequence length="1038" mass="110029">MAAPGDWIPCNQPYAPSSMDEFHPFVEALLPYVKEFSYVWFNLQAAKRKFTKRHEKRMTVDEEKGVKEDLMNERAEVKQKWAGRLLGKLRKDIQPQCREDFVLSVTGQRPAICVLSNPDQKGKMRRIDCLRQADKVWRLDLVMVILFKGIPLESTDGERLEKCAECVYPALCVNPYHISIAVRELDLFLANFIHTTNPDTQHDDEEGRNEDSDSLPAHEGIWGTGVFTAYELKTLTRPSILTMVNGQVHIPRGVIPHKEEPYSEVGWQSPGDVTRCDSPPPPPPPRHSIASHPSHITSVSGMEPGPSTSARSTHGGPSGGSSVSMTKVYAAAPPQIGAMVTIPPTNTAHTTTRSSFSQSTRLSSDMDEPVEKRSRHASRDSVGSVNEEVHQLVGSRVVGQPIHVHIKRDANDSGTAVTAASVMKRIVVPSGREGSGFVHVPARSTFAMPSSSNGGSVQQQQAIASSSSGSVTDSAPGQSTVGVSSVDRAPRQQPPSRVSNADSASVTSEPSSAQHHNSNAAHSIARKESQSGAVSLQMDTSSDESPRVLAEHSQHRTQSRENVDSDNTTVGSNERHATLASVLSAALTSSNGRSLPAVSSGSDRVVLARAPILTIRKRPHTPVLTREPSTSLSVGNGAMVTNVHTPYIVAHSNVATSVRRPDVAESYHGSPTKFTTASGDIVSFTSILHSIESQNEGGTGNGGSASVSLVSGGSSHAVLLQGRKLVLQQQQQAATITDVETKLAQKVALLDQPVREFISKPDNPQLLVTPRPIVAASRAPLVQQLNDANSAAAAAAAAREAAATSSIVSHQQQLLNSACSSAMPSPVPFISSLGSPLTTPRGTPVPIAMAAGGGTSAIGTPIPSGGTSSRGPLTDEEYSHLIQTVITASGGNATGGEQVLLREVSNQFLNYFNENSRSPHSHNVHLQLLNSQNNAETRSDSSNSSGSASIPGVISLLTPPTNALITSQTPTATSPVVDSTTNNEQLMMRTLPDSTTGDVQHSNKGSTSSSPTSSRGSSSSTSTSSTRSTSTLSEFPAK</sequence>
<feature type="compositionally biased region" description="Polar residues" evidence="8">
    <location>
        <begin position="530"/>
        <end position="540"/>
    </location>
</feature>
<feature type="region of interest" description="Disordered" evidence="8">
    <location>
        <begin position="340"/>
        <end position="385"/>
    </location>
</feature>
<dbReference type="GO" id="GO:0051239">
    <property type="term" value="P:regulation of multicellular organismal process"/>
    <property type="evidence" value="ECO:0007669"/>
    <property type="project" value="UniProtKB-ARBA"/>
</dbReference>
<dbReference type="GO" id="GO:0005634">
    <property type="term" value="C:nucleus"/>
    <property type="evidence" value="ECO:0007669"/>
    <property type="project" value="UniProtKB-SubCell"/>
</dbReference>
<feature type="compositionally biased region" description="Basic and acidic residues" evidence="8">
    <location>
        <begin position="544"/>
        <end position="563"/>
    </location>
</feature>
<dbReference type="AlphaFoldDB" id="F1KTL6"/>
<name>F1KTL6_ASCSU</name>
<feature type="domain" description="CTF/NF-I" evidence="9">
    <location>
        <begin position="11"/>
        <end position="204"/>
    </location>
</feature>
<evidence type="ECO:0000256" key="8">
    <source>
        <dbReference type="SAM" id="MobiDB-lite"/>
    </source>
</evidence>
<proteinExistence type="evidence at transcript level"/>
<evidence type="ECO:0000256" key="4">
    <source>
        <dbReference type="ARBA" id="ARBA00023125"/>
    </source>
</evidence>
<dbReference type="Pfam" id="PF10524">
    <property type="entry name" value="NfI_DNAbd_pre-N"/>
    <property type="match status" value="1"/>
</dbReference>
<keyword evidence="5" id="KW-0010">Activator</keyword>
<feature type="region of interest" description="Disordered" evidence="8">
    <location>
        <begin position="196"/>
        <end position="218"/>
    </location>
</feature>
<evidence type="ECO:0000256" key="3">
    <source>
        <dbReference type="ARBA" id="ARBA00023015"/>
    </source>
</evidence>
<evidence type="ECO:0000313" key="10">
    <source>
        <dbReference type="EMBL" id="ADY41220.1"/>
    </source>
</evidence>
<reference evidence="10" key="1">
    <citation type="journal article" date="2011" name="Genome Res.">
        <title>Deep small RNA sequencing from the nematode Ascaris reveals conservation, functional diversification, and novel developmental profiles.</title>
        <authorList>
            <person name="Wang J."/>
            <person name="Czech B."/>
            <person name="Crunk A."/>
            <person name="Wallace A."/>
            <person name="Mitreva M."/>
            <person name="Hannon G.J."/>
            <person name="Davis R.E."/>
        </authorList>
    </citation>
    <scope>NUCLEOTIDE SEQUENCE</scope>
</reference>
<dbReference type="PANTHER" id="PTHR11492:SF8">
    <property type="entry name" value="NUCLEAR FACTOR I, ISOFORM B"/>
    <property type="match status" value="1"/>
</dbReference>
<dbReference type="EMBL" id="JI165653">
    <property type="protein sequence ID" value="ADY41220.1"/>
    <property type="molecule type" value="mRNA"/>
</dbReference>